<dbReference type="RefSeq" id="WP_323708938.1">
    <property type="nucleotide sequence ID" value="NZ_CP104778.1"/>
</dbReference>
<evidence type="ECO:0000256" key="2">
    <source>
        <dbReference type="SAM" id="Phobius"/>
    </source>
</evidence>
<name>A0ABZ0Q3S0_9LACO</name>
<sequence length="111" mass="12447">MHFDWGELIQSVFTFGGGIFAAWIAYRKSENKSKADMEGVYAHSMPEMIDKVQTLLDQLEDKNGKIADLTVQVGKQSQTIDALTDQIGKLQDQITILNDRLEKAERSSKNG</sequence>
<gene>
    <name evidence="3" type="ORF">N6G96_05945</name>
</gene>
<keyword evidence="2" id="KW-0812">Transmembrane</keyword>
<evidence type="ECO:0008006" key="5">
    <source>
        <dbReference type="Google" id="ProtNLM"/>
    </source>
</evidence>
<feature type="transmembrane region" description="Helical" evidence="2">
    <location>
        <begin position="6"/>
        <end position="26"/>
    </location>
</feature>
<protein>
    <recommendedName>
        <fullName evidence="5">Holin</fullName>
    </recommendedName>
</protein>
<evidence type="ECO:0000313" key="4">
    <source>
        <dbReference type="Proteomes" id="UP001302696"/>
    </source>
</evidence>
<dbReference type="Proteomes" id="UP001302696">
    <property type="component" value="Chromosome"/>
</dbReference>
<keyword evidence="1" id="KW-0175">Coiled coil</keyword>
<evidence type="ECO:0000313" key="3">
    <source>
        <dbReference type="EMBL" id="WPC20850.1"/>
    </source>
</evidence>
<dbReference type="Gene3D" id="1.20.5.170">
    <property type="match status" value="1"/>
</dbReference>
<keyword evidence="2" id="KW-1133">Transmembrane helix</keyword>
<feature type="coiled-coil region" evidence="1">
    <location>
        <begin position="52"/>
        <end position="107"/>
    </location>
</feature>
<keyword evidence="4" id="KW-1185">Reference proteome</keyword>
<proteinExistence type="predicted"/>
<accession>A0ABZ0Q3S0</accession>
<keyword evidence="2" id="KW-0472">Membrane</keyword>
<evidence type="ECO:0000256" key="1">
    <source>
        <dbReference type="SAM" id="Coils"/>
    </source>
</evidence>
<dbReference type="EMBL" id="CP104778">
    <property type="protein sequence ID" value="WPC20850.1"/>
    <property type="molecule type" value="Genomic_DNA"/>
</dbReference>
<organism evidence="3 4">
    <name type="scientific">Pediococcus inopinatus</name>
    <dbReference type="NCBI Taxonomy" id="114090"/>
    <lineage>
        <taxon>Bacteria</taxon>
        <taxon>Bacillati</taxon>
        <taxon>Bacillota</taxon>
        <taxon>Bacilli</taxon>
        <taxon>Lactobacillales</taxon>
        <taxon>Lactobacillaceae</taxon>
        <taxon>Pediococcus</taxon>
    </lineage>
</organism>
<reference evidence="4" key="1">
    <citation type="submission" date="2024-06" db="EMBL/GenBank/DDBJ databases">
        <authorList>
            <person name="Chang H.C."/>
            <person name="Mun S.Y."/>
        </authorList>
    </citation>
    <scope>NUCLEOTIDE SEQUENCE [LARGE SCALE GENOMIC DNA]</scope>
    <source>
        <strain evidence="4">KT1</strain>
    </source>
</reference>